<dbReference type="Gene3D" id="3.40.30.10">
    <property type="entry name" value="Glutaredoxin"/>
    <property type="match status" value="1"/>
</dbReference>
<dbReference type="InterPro" id="IPR036249">
    <property type="entry name" value="Thioredoxin-like_sf"/>
</dbReference>
<evidence type="ECO:0000256" key="6">
    <source>
        <dbReference type="ARBA" id="ARBA00034078"/>
    </source>
</evidence>
<keyword evidence="3 7" id="KW-0479">Metal-binding</keyword>
<dbReference type="GO" id="GO:0051537">
    <property type="term" value="F:2 iron, 2 sulfur cluster binding"/>
    <property type="evidence" value="ECO:0007669"/>
    <property type="project" value="UniProtKB-KW"/>
</dbReference>
<dbReference type="PANTHER" id="PTHR43342:SF2">
    <property type="entry name" value="POTENTIAL NAD-REDUCING HYDROGENASE SUBUNIT"/>
    <property type="match status" value="1"/>
</dbReference>
<evidence type="ECO:0000256" key="3">
    <source>
        <dbReference type="ARBA" id="ARBA00022723"/>
    </source>
</evidence>
<dbReference type="RefSeq" id="WP_088859912.1">
    <property type="nucleotide sequence ID" value="NZ_CP022115.1"/>
</dbReference>
<dbReference type="InterPro" id="IPR002023">
    <property type="entry name" value="NuoE-like"/>
</dbReference>
<evidence type="ECO:0000313" key="8">
    <source>
        <dbReference type="EMBL" id="ASJ23116.1"/>
    </source>
</evidence>
<name>A0A248LFC9_9NEIS</name>
<dbReference type="InterPro" id="IPR041921">
    <property type="entry name" value="NuoE_N"/>
</dbReference>
<comment type="cofactor">
    <cofactor evidence="7">
        <name>[2Fe-2S] cluster</name>
        <dbReference type="ChEBI" id="CHEBI:190135"/>
    </cofactor>
    <text evidence="7">Binds 1 [2Fe-2S] cluster.</text>
</comment>
<dbReference type="GO" id="GO:0046872">
    <property type="term" value="F:metal ion binding"/>
    <property type="evidence" value="ECO:0007669"/>
    <property type="project" value="UniProtKB-KW"/>
</dbReference>
<dbReference type="OrthoDB" id="9807941at2"/>
<dbReference type="EMBL" id="CP022115">
    <property type="protein sequence ID" value="ASJ23116.1"/>
    <property type="molecule type" value="Genomic_DNA"/>
</dbReference>
<evidence type="ECO:0000256" key="4">
    <source>
        <dbReference type="ARBA" id="ARBA00023004"/>
    </source>
</evidence>
<evidence type="ECO:0000256" key="7">
    <source>
        <dbReference type="PIRSR" id="PIRSR000216-1"/>
    </source>
</evidence>
<keyword evidence="4 7" id="KW-0408">Iron</keyword>
<reference evidence="9" key="1">
    <citation type="submission" date="2017-06" db="EMBL/GenBank/DDBJ databases">
        <title>Whole genome sequence of Laribacter hongkongensis LHGZ1.</title>
        <authorList>
            <person name="Chen D."/>
            <person name="Wu H."/>
            <person name="Chen J."/>
        </authorList>
    </citation>
    <scope>NUCLEOTIDE SEQUENCE [LARGE SCALE GENOMIC DNA]</scope>
    <source>
        <strain evidence="9">LHGZ1</strain>
    </source>
</reference>
<dbReference type="InterPro" id="IPR028431">
    <property type="entry name" value="NADP_DH_HndA-like"/>
</dbReference>
<gene>
    <name evidence="8" type="ORF">LHGZ1_0285</name>
</gene>
<evidence type="ECO:0000313" key="9">
    <source>
        <dbReference type="Proteomes" id="UP000197424"/>
    </source>
</evidence>
<dbReference type="Pfam" id="PF01257">
    <property type="entry name" value="2Fe-2S_thioredx"/>
    <property type="match status" value="1"/>
</dbReference>
<feature type="binding site" evidence="7">
    <location>
        <position position="85"/>
    </location>
    <ligand>
        <name>[2Fe-2S] cluster</name>
        <dbReference type="ChEBI" id="CHEBI:190135"/>
    </ligand>
</feature>
<comment type="similarity">
    <text evidence="1">Belongs to the complex I 24 kDa subunit family.</text>
</comment>
<dbReference type="AlphaFoldDB" id="A0A248LFC9"/>
<evidence type="ECO:0000256" key="5">
    <source>
        <dbReference type="ARBA" id="ARBA00023014"/>
    </source>
</evidence>
<keyword evidence="2 7" id="KW-0001">2Fe-2S</keyword>
<dbReference type="PANTHER" id="PTHR43342">
    <property type="entry name" value="NADH-QUINONE OXIDOREDUCTASE, E SUBUNIT"/>
    <property type="match status" value="1"/>
</dbReference>
<dbReference type="Gene3D" id="1.10.10.1590">
    <property type="entry name" value="NADH-quinone oxidoreductase subunit E"/>
    <property type="match status" value="1"/>
</dbReference>
<accession>A0A248LFC9</accession>
<keyword evidence="5 7" id="KW-0411">Iron-sulfur</keyword>
<feature type="binding site" evidence="7">
    <location>
        <position position="80"/>
    </location>
    <ligand>
        <name>[2Fe-2S] cluster</name>
        <dbReference type="ChEBI" id="CHEBI:190135"/>
    </ligand>
</feature>
<dbReference type="GO" id="GO:0016491">
    <property type="term" value="F:oxidoreductase activity"/>
    <property type="evidence" value="ECO:0007669"/>
    <property type="project" value="InterPro"/>
</dbReference>
<proteinExistence type="inferred from homology"/>
<feature type="binding site" evidence="7">
    <location>
        <position position="118"/>
    </location>
    <ligand>
        <name>[2Fe-2S] cluster</name>
        <dbReference type="ChEBI" id="CHEBI:190135"/>
    </ligand>
</feature>
<protein>
    <submittedName>
        <fullName evidence="8">Formate dehydrogenase</fullName>
    </submittedName>
</protein>
<dbReference type="Proteomes" id="UP000197424">
    <property type="component" value="Chromosome"/>
</dbReference>
<organism evidence="8 9">
    <name type="scientific">Laribacter hongkongensis</name>
    <dbReference type="NCBI Taxonomy" id="168471"/>
    <lineage>
        <taxon>Bacteria</taxon>
        <taxon>Pseudomonadati</taxon>
        <taxon>Pseudomonadota</taxon>
        <taxon>Betaproteobacteria</taxon>
        <taxon>Neisseriales</taxon>
        <taxon>Aquaspirillaceae</taxon>
        <taxon>Laribacter</taxon>
    </lineage>
</organism>
<dbReference type="PIRSF" id="PIRSF000216">
    <property type="entry name" value="NADH_DH_24kDa"/>
    <property type="match status" value="1"/>
</dbReference>
<evidence type="ECO:0000256" key="2">
    <source>
        <dbReference type="ARBA" id="ARBA00022714"/>
    </source>
</evidence>
<comment type="cofactor">
    <cofactor evidence="6">
        <name>[2Fe-2S] cluster</name>
        <dbReference type="ChEBI" id="CHEBI:190135"/>
    </cofactor>
</comment>
<feature type="binding site" evidence="7">
    <location>
        <position position="114"/>
    </location>
    <ligand>
        <name>[2Fe-2S] cluster</name>
        <dbReference type="ChEBI" id="CHEBI:190135"/>
    </ligand>
</feature>
<evidence type="ECO:0000256" key="1">
    <source>
        <dbReference type="ARBA" id="ARBA00010643"/>
    </source>
</evidence>
<dbReference type="SUPFAM" id="SSF52833">
    <property type="entry name" value="Thioredoxin-like"/>
    <property type="match status" value="1"/>
</dbReference>
<sequence length="150" mass="16374">MADDDLLATLDALIRANQDRRGALLPLLHAIQAQFGYIPDAAVPRLAQALRQSRADIDGVISFYRDFRRTPPRAHTLRLCRAESCQAMGADTLAHLLDHALAADGPVACEPVYCLGACACSPALELDGRLHARVTPDRLLELLARLEQQP</sequence>